<dbReference type="GO" id="GO:0031123">
    <property type="term" value="P:RNA 3'-end processing"/>
    <property type="evidence" value="ECO:0007669"/>
    <property type="project" value="TreeGrafter"/>
</dbReference>
<comment type="cofactor">
    <cofactor evidence="2">
        <name>Mg(2+)</name>
        <dbReference type="ChEBI" id="CHEBI:18420"/>
    </cofactor>
</comment>
<evidence type="ECO:0000259" key="9">
    <source>
        <dbReference type="Pfam" id="PF03828"/>
    </source>
</evidence>
<dbReference type="CDD" id="cd05402">
    <property type="entry name" value="NT_PAP_TUTase"/>
    <property type="match status" value="1"/>
</dbReference>
<gene>
    <name evidence="11" type="ORF">ALAG00032_LOCUS7707</name>
</gene>
<evidence type="ECO:0000259" key="10">
    <source>
        <dbReference type="Pfam" id="PF22600"/>
    </source>
</evidence>
<protein>
    <recommendedName>
        <fullName evidence="12">PAP-associated domain-containing protein</fullName>
    </recommendedName>
</protein>
<dbReference type="Gene3D" id="1.10.1410.10">
    <property type="match status" value="1"/>
</dbReference>
<dbReference type="EMBL" id="HBIJ01011262">
    <property type="protein sequence ID" value="CAE0366959.1"/>
    <property type="molecule type" value="Transcribed_RNA"/>
</dbReference>
<keyword evidence="4" id="KW-0963">Cytoplasm</keyword>
<dbReference type="SUPFAM" id="SSF81631">
    <property type="entry name" value="PAP/OAS1 substrate-binding domain"/>
    <property type="match status" value="1"/>
</dbReference>
<evidence type="ECO:0000256" key="6">
    <source>
        <dbReference type="ARBA" id="ARBA00022723"/>
    </source>
</evidence>
<feature type="region of interest" description="Disordered" evidence="8">
    <location>
        <begin position="802"/>
        <end position="821"/>
    </location>
</feature>
<dbReference type="AlphaFoldDB" id="A0A7S3NME1"/>
<reference evidence="11" key="1">
    <citation type="submission" date="2021-01" db="EMBL/GenBank/DDBJ databases">
        <authorList>
            <person name="Corre E."/>
            <person name="Pelletier E."/>
            <person name="Niang G."/>
            <person name="Scheremetjew M."/>
            <person name="Finn R."/>
            <person name="Kale V."/>
            <person name="Holt S."/>
            <person name="Cochrane G."/>
            <person name="Meng A."/>
            <person name="Brown T."/>
            <person name="Cohen L."/>
        </authorList>
    </citation>
    <scope>NUCLEOTIDE SEQUENCE</scope>
    <source>
        <strain evidence="11">CCMP1510</strain>
    </source>
</reference>
<name>A0A7S3NME1_9STRA</name>
<feature type="compositionally biased region" description="Pro residues" evidence="8">
    <location>
        <begin position="28"/>
        <end position="52"/>
    </location>
</feature>
<dbReference type="InterPro" id="IPR054708">
    <property type="entry name" value="MTPAP-like_central"/>
</dbReference>
<evidence type="ECO:0000256" key="4">
    <source>
        <dbReference type="ARBA" id="ARBA00022490"/>
    </source>
</evidence>
<feature type="domain" description="Poly(A) RNA polymerase mitochondrial-like central palm" evidence="10">
    <location>
        <begin position="435"/>
        <end position="580"/>
    </location>
</feature>
<evidence type="ECO:0000256" key="2">
    <source>
        <dbReference type="ARBA" id="ARBA00001946"/>
    </source>
</evidence>
<feature type="domain" description="PAP-associated" evidence="9">
    <location>
        <begin position="694"/>
        <end position="749"/>
    </location>
</feature>
<dbReference type="Gene3D" id="3.30.460.10">
    <property type="entry name" value="Beta Polymerase, domain 2"/>
    <property type="match status" value="1"/>
</dbReference>
<comment type="subcellular location">
    <subcellularLocation>
        <location evidence="3">Cytoplasm</location>
    </subcellularLocation>
</comment>
<evidence type="ECO:0000313" key="11">
    <source>
        <dbReference type="EMBL" id="CAE0366959.1"/>
    </source>
</evidence>
<organism evidence="11">
    <name type="scientific">Aureoumbra lagunensis</name>
    <dbReference type="NCBI Taxonomy" id="44058"/>
    <lineage>
        <taxon>Eukaryota</taxon>
        <taxon>Sar</taxon>
        <taxon>Stramenopiles</taxon>
        <taxon>Ochrophyta</taxon>
        <taxon>Pelagophyceae</taxon>
        <taxon>Pelagomonadales</taxon>
        <taxon>Aureoumbra</taxon>
    </lineage>
</organism>
<evidence type="ECO:0000256" key="3">
    <source>
        <dbReference type="ARBA" id="ARBA00004496"/>
    </source>
</evidence>
<evidence type="ECO:0000256" key="1">
    <source>
        <dbReference type="ARBA" id="ARBA00001936"/>
    </source>
</evidence>
<accession>A0A7S3NME1</accession>
<proteinExistence type="predicted"/>
<keyword evidence="5" id="KW-0808">Transferase</keyword>
<dbReference type="GO" id="GO:0005737">
    <property type="term" value="C:cytoplasm"/>
    <property type="evidence" value="ECO:0007669"/>
    <property type="project" value="UniProtKB-SubCell"/>
</dbReference>
<sequence length="834" mass="93279">MPFQIQQEEEKKVGVGPPPGFGTRPLLHHPPPGISLPPPGLSPPGLSGPPPGLVSSMKNEASRIQVDDPPSKPPPGLIVVNEEDVQAKKKDEIETKKQYIPARIMVNGGKLNLQAPEIVRRTADGIVVRPKARLDIDWEKTVIGTGGPRVAVGLFRLGAISNDNAVVIKTAHRYGAGRKDGSNYIIARGRVPFFAPRTPGIFIFRLLDAQQPANRKVYGISCTMTVAVGWSDLLEQLDQAVESLTAKNDSSIKFIKPTILTNLIAIFSELPRATKVRAEYFASCRDRTAQCIFAIDTFLQRQQPGPSCLAAMRKAGEFQLDDDTEQEKSDNQFSQARKSRELHVAIYTLYYSLITSGGGRSLLEESKNEANLIVQRLQCWDPVLEEFWPDAAAKQRQIERGSLYPRIFAQSAEQYLVNIDALDIAAKRALPRIVPGDEFFQSRDITRRRVEDYLKKRVHPDLHLHVFGSSVNLFGAAGADLDMCASLPAAELAAFSSHARLLAEQDLEKNDLQAPWRLLIKRIGQVLSEASFVVPGATKIRDTARVPIVLFEDQDTGLDCDVSTHNPLALRNSQLLRTYASIDWRVRAVAYVIKLWAKARNINSPTDATLSSYGYILCVIFFFQSACDPPLLPSLQRLPPDWPNASSGQCPAQFTDHPFEMNKSVDLYFHQLEDAQANDFRTLRAAAKANKKTVAQLVAAFFDFYAWRFDFRKHAISIKHARPFSKTLKAEYALWPPNGRLAIEDPFETWYDVAHVLKQHTHNLIHVEFMRADHILKTFKPHADTGPVDILEALCQERQQVHLDAPQQRPVEDDDDDDDILHDLANELNNTSVI</sequence>
<dbReference type="GO" id="GO:0016779">
    <property type="term" value="F:nucleotidyltransferase activity"/>
    <property type="evidence" value="ECO:0007669"/>
    <property type="project" value="TreeGrafter"/>
</dbReference>
<dbReference type="Pfam" id="PF03828">
    <property type="entry name" value="PAP_assoc"/>
    <property type="match status" value="1"/>
</dbReference>
<keyword evidence="7" id="KW-0460">Magnesium</keyword>
<dbReference type="InterPro" id="IPR043519">
    <property type="entry name" value="NT_sf"/>
</dbReference>
<evidence type="ECO:0000256" key="8">
    <source>
        <dbReference type="SAM" id="MobiDB-lite"/>
    </source>
</evidence>
<keyword evidence="6" id="KW-0479">Metal-binding</keyword>
<comment type="cofactor">
    <cofactor evidence="1">
        <name>Mn(2+)</name>
        <dbReference type="ChEBI" id="CHEBI:29035"/>
    </cofactor>
</comment>
<dbReference type="InterPro" id="IPR002058">
    <property type="entry name" value="PAP_assoc"/>
</dbReference>
<evidence type="ECO:0000256" key="5">
    <source>
        <dbReference type="ARBA" id="ARBA00022679"/>
    </source>
</evidence>
<dbReference type="PANTHER" id="PTHR12271:SF40">
    <property type="entry name" value="POLY(A) RNA POLYMERASE GLD2"/>
    <property type="match status" value="1"/>
</dbReference>
<evidence type="ECO:0008006" key="12">
    <source>
        <dbReference type="Google" id="ProtNLM"/>
    </source>
</evidence>
<dbReference type="SUPFAM" id="SSF81301">
    <property type="entry name" value="Nucleotidyltransferase"/>
    <property type="match status" value="1"/>
</dbReference>
<dbReference type="PANTHER" id="PTHR12271">
    <property type="entry name" value="POLY A POLYMERASE CID PAP -RELATED"/>
    <property type="match status" value="1"/>
</dbReference>
<feature type="region of interest" description="Disordered" evidence="8">
    <location>
        <begin position="1"/>
        <end position="77"/>
    </location>
</feature>
<dbReference type="GO" id="GO:0046872">
    <property type="term" value="F:metal ion binding"/>
    <property type="evidence" value="ECO:0007669"/>
    <property type="project" value="UniProtKB-KW"/>
</dbReference>
<evidence type="ECO:0000256" key="7">
    <source>
        <dbReference type="ARBA" id="ARBA00022842"/>
    </source>
</evidence>
<dbReference type="Pfam" id="PF22600">
    <property type="entry name" value="MTPAP-like_central"/>
    <property type="match status" value="1"/>
</dbReference>